<dbReference type="AlphaFoldDB" id="B0DQ00"/>
<dbReference type="OrthoDB" id="2012278at2759"/>
<evidence type="ECO:0000313" key="3">
    <source>
        <dbReference type="EMBL" id="EDR03300.1"/>
    </source>
</evidence>
<keyword evidence="4" id="KW-1185">Reference proteome</keyword>
<protein>
    <submittedName>
        <fullName evidence="3">Glycoside hydrolase family 5 protein</fullName>
    </submittedName>
</protein>
<name>B0DQ00_LACBS</name>
<dbReference type="PANTHER" id="PTHR42767">
    <property type="entry name" value="ENDO-BETA-1,6-GALACTANASE"/>
    <property type="match status" value="1"/>
</dbReference>
<dbReference type="InParanoid" id="B0DQ00"/>
<dbReference type="InterPro" id="IPR039743">
    <property type="entry name" value="6GAL/EXGAL"/>
</dbReference>
<dbReference type="PANTHER" id="PTHR42767:SF1">
    <property type="entry name" value="ENDO-BETA-1,6-GALACTANASE-LIKE DOMAIN-CONTAINING PROTEIN"/>
    <property type="match status" value="1"/>
</dbReference>
<dbReference type="SUPFAM" id="SSF51445">
    <property type="entry name" value="(Trans)glycosidases"/>
    <property type="match status" value="1"/>
</dbReference>
<dbReference type="Proteomes" id="UP000001194">
    <property type="component" value="Unassembled WGS sequence"/>
</dbReference>
<dbReference type="GO" id="GO:0004553">
    <property type="term" value="F:hydrolase activity, hydrolyzing O-glycosyl compounds"/>
    <property type="evidence" value="ECO:0007669"/>
    <property type="project" value="InterPro"/>
</dbReference>
<dbReference type="GeneID" id="6081730"/>
<keyword evidence="3" id="KW-0378">Hydrolase</keyword>
<dbReference type="InterPro" id="IPR013780">
    <property type="entry name" value="Glyco_hydro_b"/>
</dbReference>
<dbReference type="EMBL" id="DS547125">
    <property type="protein sequence ID" value="EDR03300.1"/>
    <property type="molecule type" value="Genomic_DNA"/>
</dbReference>
<evidence type="ECO:0000259" key="2">
    <source>
        <dbReference type="Pfam" id="PF14587"/>
    </source>
</evidence>
<sequence>MIMGLNFLRCALLVSSALLAVAETSIDSKPQQTIISFGASGAWWPNDLIDFPTDVQKRVGEMLFSKSGLWLSNYRYNVGGGGVGVTAPKAVAQSFLRPDGTYDWSSDKAGVTFLKMAQDYNVPYITFFVNSAPPPISLNKASCGWDMTSGQVQPFANYLATVVSHWKNEGINVTYISPMNEPINNRKSCGQEGMGVSVFLRGSVFAAVKAALRNASASDVGIIGDETSWGIEADAEYPLWLSRAKDSLTALAIHNYDFPTDGLVSSYAWVARTASGLPIRFTETCCSTSGGAGPWLFGAQYDPTIVGALITSRYVWQFLTLANAESFDWWTALSGEMGCSPTADATCATKINSNGWNDGLIYFDPDHAKNGNTQLYLTKRYWALRHFSYFIRPGSTRFNINNTPSGVVAISTLNAGTWNVLFINQNTKSIPFTLKLPGTSAAVTGITQTTAQDDWAAVTIPPVVFGSVQLTLPGQSIFSVQFTTVGGPTQRRSDD</sequence>
<dbReference type="InterPro" id="IPR017853">
    <property type="entry name" value="GH"/>
</dbReference>
<feature type="signal peptide" evidence="1">
    <location>
        <begin position="1"/>
        <end position="22"/>
    </location>
</feature>
<gene>
    <name evidence="3" type="ORF">LACBIDRAFT_307377</name>
</gene>
<dbReference type="Gene3D" id="3.20.20.80">
    <property type="entry name" value="Glycosidases"/>
    <property type="match status" value="1"/>
</dbReference>
<dbReference type="RefSeq" id="XP_001886096.1">
    <property type="nucleotide sequence ID" value="XM_001886061.1"/>
</dbReference>
<proteinExistence type="predicted"/>
<evidence type="ECO:0000313" key="4">
    <source>
        <dbReference type="Proteomes" id="UP000001194"/>
    </source>
</evidence>
<keyword evidence="1" id="KW-0732">Signal</keyword>
<reference evidence="3 4" key="1">
    <citation type="journal article" date="2008" name="Nature">
        <title>The genome of Laccaria bicolor provides insights into mycorrhizal symbiosis.</title>
        <authorList>
            <person name="Martin F."/>
            <person name="Aerts A."/>
            <person name="Ahren D."/>
            <person name="Brun A."/>
            <person name="Danchin E.G.J."/>
            <person name="Duchaussoy F."/>
            <person name="Gibon J."/>
            <person name="Kohler A."/>
            <person name="Lindquist E."/>
            <person name="Pereda V."/>
            <person name="Salamov A."/>
            <person name="Shapiro H.J."/>
            <person name="Wuyts J."/>
            <person name="Blaudez D."/>
            <person name="Buee M."/>
            <person name="Brokstein P."/>
            <person name="Canbaeck B."/>
            <person name="Cohen D."/>
            <person name="Courty P.E."/>
            <person name="Coutinho P.M."/>
            <person name="Delaruelle C."/>
            <person name="Detter J.C."/>
            <person name="Deveau A."/>
            <person name="DiFazio S."/>
            <person name="Duplessis S."/>
            <person name="Fraissinet-Tachet L."/>
            <person name="Lucic E."/>
            <person name="Frey-Klett P."/>
            <person name="Fourrey C."/>
            <person name="Feussner I."/>
            <person name="Gay G."/>
            <person name="Grimwood J."/>
            <person name="Hoegger P.J."/>
            <person name="Jain P."/>
            <person name="Kilaru S."/>
            <person name="Labbe J."/>
            <person name="Lin Y.C."/>
            <person name="Legue V."/>
            <person name="Le Tacon F."/>
            <person name="Marmeisse R."/>
            <person name="Melayah D."/>
            <person name="Montanini B."/>
            <person name="Muratet M."/>
            <person name="Nehls U."/>
            <person name="Niculita-Hirzel H."/>
            <person name="Oudot-Le Secq M.P."/>
            <person name="Peter M."/>
            <person name="Quesneville H."/>
            <person name="Rajashekar B."/>
            <person name="Reich M."/>
            <person name="Rouhier N."/>
            <person name="Schmutz J."/>
            <person name="Yin T."/>
            <person name="Chalot M."/>
            <person name="Henrissat B."/>
            <person name="Kuees U."/>
            <person name="Lucas S."/>
            <person name="Van de Peer Y."/>
            <person name="Podila G.K."/>
            <person name="Polle A."/>
            <person name="Pukkila P.J."/>
            <person name="Richardson P.M."/>
            <person name="Rouze P."/>
            <person name="Sanders I.R."/>
            <person name="Stajich J.E."/>
            <person name="Tunlid A."/>
            <person name="Tuskan G."/>
            <person name="Grigoriev I.V."/>
        </authorList>
    </citation>
    <scope>NUCLEOTIDE SEQUENCE [LARGE SCALE GENOMIC DNA]</scope>
    <source>
        <strain evidence="4">S238N-H82 / ATCC MYA-4686</strain>
    </source>
</reference>
<dbReference type="Pfam" id="PF14587">
    <property type="entry name" value="Glyco_hydr_30_2"/>
    <property type="match status" value="1"/>
</dbReference>
<dbReference type="Gene3D" id="2.60.40.1180">
    <property type="entry name" value="Golgi alpha-mannosidase II"/>
    <property type="match status" value="1"/>
</dbReference>
<organism evidence="4">
    <name type="scientific">Laccaria bicolor (strain S238N-H82 / ATCC MYA-4686)</name>
    <name type="common">Bicoloured deceiver</name>
    <name type="synonym">Laccaria laccata var. bicolor</name>
    <dbReference type="NCBI Taxonomy" id="486041"/>
    <lineage>
        <taxon>Eukaryota</taxon>
        <taxon>Fungi</taxon>
        <taxon>Dikarya</taxon>
        <taxon>Basidiomycota</taxon>
        <taxon>Agaricomycotina</taxon>
        <taxon>Agaricomycetes</taxon>
        <taxon>Agaricomycetidae</taxon>
        <taxon>Agaricales</taxon>
        <taxon>Agaricineae</taxon>
        <taxon>Hydnangiaceae</taxon>
        <taxon>Laccaria</taxon>
    </lineage>
</organism>
<dbReference type="InterPro" id="IPR039514">
    <property type="entry name" value="6GAL-like"/>
</dbReference>
<dbReference type="KEGG" id="lbc:LACBIDRAFT_307377"/>
<feature type="domain" description="Endo-beta-1,6-galactanase-like" evidence="2">
    <location>
        <begin position="28"/>
        <end position="199"/>
    </location>
</feature>
<dbReference type="HOGENOM" id="CLU_031530_0_1_1"/>
<feature type="chain" id="PRO_5002747306" evidence="1">
    <location>
        <begin position="23"/>
        <end position="495"/>
    </location>
</feature>
<accession>B0DQ00</accession>
<evidence type="ECO:0000256" key="1">
    <source>
        <dbReference type="SAM" id="SignalP"/>
    </source>
</evidence>